<comment type="caution">
    <text evidence="5">The sequence shown here is derived from an EMBL/GenBank/DDBJ whole genome shotgun (WGS) entry which is preliminary data.</text>
</comment>
<dbReference type="PROSITE" id="PS00028">
    <property type="entry name" value="ZINC_FINGER_C2H2_1"/>
    <property type="match status" value="1"/>
</dbReference>
<proteinExistence type="predicted"/>
<evidence type="ECO:0000256" key="2">
    <source>
        <dbReference type="SAM" id="MobiDB-lite"/>
    </source>
</evidence>
<dbReference type="PROSITE" id="PS50157">
    <property type="entry name" value="ZINC_FINGER_C2H2_2"/>
    <property type="match status" value="1"/>
</dbReference>
<name>A0ABP1S554_9HEXA</name>
<dbReference type="Proteomes" id="UP001642540">
    <property type="component" value="Unassembled WGS sequence"/>
</dbReference>
<organism evidence="5 6">
    <name type="scientific">Orchesella dallaii</name>
    <dbReference type="NCBI Taxonomy" id="48710"/>
    <lineage>
        <taxon>Eukaryota</taxon>
        <taxon>Metazoa</taxon>
        <taxon>Ecdysozoa</taxon>
        <taxon>Arthropoda</taxon>
        <taxon>Hexapoda</taxon>
        <taxon>Collembola</taxon>
        <taxon>Entomobryomorpha</taxon>
        <taxon>Entomobryoidea</taxon>
        <taxon>Orchesellidae</taxon>
        <taxon>Orchesellinae</taxon>
        <taxon>Orchesella</taxon>
    </lineage>
</organism>
<dbReference type="EMBL" id="CAXLJM020000158">
    <property type="protein sequence ID" value="CAL8143556.1"/>
    <property type="molecule type" value="Genomic_DNA"/>
</dbReference>
<dbReference type="SMART" id="SM00355">
    <property type="entry name" value="ZnF_C2H2"/>
    <property type="match status" value="3"/>
</dbReference>
<protein>
    <recommendedName>
        <fullName evidence="3">C2H2-type domain-containing protein</fullName>
    </recommendedName>
</protein>
<keyword evidence="1" id="KW-0479">Metal-binding</keyword>
<evidence type="ECO:0000313" key="5">
    <source>
        <dbReference type="EMBL" id="CAL8143556.1"/>
    </source>
</evidence>
<evidence type="ECO:0000313" key="4">
    <source>
        <dbReference type="EMBL" id="CAL8143546.1"/>
    </source>
</evidence>
<feature type="domain" description="C2H2-type" evidence="3">
    <location>
        <begin position="290"/>
        <end position="317"/>
    </location>
</feature>
<feature type="compositionally biased region" description="Polar residues" evidence="2">
    <location>
        <begin position="188"/>
        <end position="205"/>
    </location>
</feature>
<accession>A0ABP1S554</accession>
<feature type="region of interest" description="Disordered" evidence="2">
    <location>
        <begin position="185"/>
        <end position="208"/>
    </location>
</feature>
<evidence type="ECO:0000256" key="1">
    <source>
        <dbReference type="PROSITE-ProRule" id="PRU00042"/>
    </source>
</evidence>
<sequence>MEFNSSYASAISNAWNHTPSKCLLCPNLVNVTEEIVFDRKVILNLIHHMQLDIDELPEICTGKLFPFCLDCKSVLLSVSKLNDVIERSLRRIEIKTKKIEKSVMDGEIMGPQPGTSSMMIMENQRFSILPEAVLRAYKGKLFQKREQQEVEMGIHSQMIYINQEDELDLQNAEEVYNHADTEIEFSENDPTNNIPETPPSFTETQDVSEAEEDEIYALTMRKRKVTFHGVEMLQAEGTGVLKDKIYTQCSLCDFSVEKENSRKDTSNLQLKTHILNVHRNISGVPQTRILNCISCNLSFPNYRELQQHKLFHPQPPPLECDICGKPMAKTCKPIHLLHHKFSHKNDDERKVAILACEPGSRTTLLANKLGWGYKKQAKRQQKSGRTSRKTVRVRAGICKNQLLPKTLPMKVENNCERVDLGDGSLVFVKQEHLEMFF</sequence>
<evidence type="ECO:0000259" key="3">
    <source>
        <dbReference type="PROSITE" id="PS50157"/>
    </source>
</evidence>
<dbReference type="Gene3D" id="3.30.160.60">
    <property type="entry name" value="Classic Zinc Finger"/>
    <property type="match status" value="1"/>
</dbReference>
<reference evidence="5 6" key="1">
    <citation type="submission" date="2024-08" db="EMBL/GenBank/DDBJ databases">
        <authorList>
            <person name="Cucini C."/>
            <person name="Frati F."/>
        </authorList>
    </citation>
    <scope>NUCLEOTIDE SEQUENCE [LARGE SCALE GENOMIC DNA]</scope>
</reference>
<evidence type="ECO:0000313" key="6">
    <source>
        <dbReference type="Proteomes" id="UP001642540"/>
    </source>
</evidence>
<dbReference type="InterPro" id="IPR013087">
    <property type="entry name" value="Znf_C2H2_type"/>
</dbReference>
<dbReference type="EMBL" id="CAXLJM020000158">
    <property type="protein sequence ID" value="CAL8143546.1"/>
    <property type="molecule type" value="Genomic_DNA"/>
</dbReference>
<gene>
    <name evidence="4" type="ORF">ODALV1_LOCUS29680</name>
    <name evidence="5" type="ORF">ODALV1_LOCUS29691</name>
</gene>
<keyword evidence="6" id="KW-1185">Reference proteome</keyword>
<keyword evidence="1" id="KW-0862">Zinc</keyword>
<keyword evidence="1" id="KW-0863">Zinc-finger</keyword>